<feature type="compositionally biased region" description="Pro residues" evidence="1">
    <location>
        <begin position="63"/>
        <end position="72"/>
    </location>
</feature>
<evidence type="ECO:0000313" key="2">
    <source>
        <dbReference type="EMBL" id="GBP00547.1"/>
    </source>
</evidence>
<protein>
    <submittedName>
        <fullName evidence="2">Uncharacterized protein</fullName>
    </submittedName>
</protein>
<dbReference type="EMBL" id="BGZK01003371">
    <property type="protein sequence ID" value="GBP00547.1"/>
    <property type="molecule type" value="Genomic_DNA"/>
</dbReference>
<dbReference type="Proteomes" id="UP000299102">
    <property type="component" value="Unassembled WGS sequence"/>
</dbReference>
<name>A0A4C1SGQ3_EUMVA</name>
<feature type="region of interest" description="Disordered" evidence="1">
    <location>
        <begin position="57"/>
        <end position="77"/>
    </location>
</feature>
<sequence>MIGRYNPQHANEVFLKKMKEFNAHSLLLLQEDKFIIKLEVEEDEVIAKRELDIGPAVLTPRTVPHPPPPPAQAGPSPRLNSNFVGGVPSALLNTSEFVACHPAHQTHSILLTLVLVQPATRTYVEKDYCRGDRGAPSYGNLQLDVKRTNNIYQSVPKMQTRDHSDSEDLPMSTNEEGQCRYSVELEAERNPIPSLLKHMKNDTRTSMDVKRYKCQQCEYTAARPRSLKVRSGRRPHGAQGHGTYGADIQGCHYDIST</sequence>
<reference evidence="2 3" key="1">
    <citation type="journal article" date="2019" name="Commun. Biol.">
        <title>The bagworm genome reveals a unique fibroin gene that provides high tensile strength.</title>
        <authorList>
            <person name="Kono N."/>
            <person name="Nakamura H."/>
            <person name="Ohtoshi R."/>
            <person name="Tomita M."/>
            <person name="Numata K."/>
            <person name="Arakawa K."/>
        </authorList>
    </citation>
    <scope>NUCLEOTIDE SEQUENCE [LARGE SCALE GENOMIC DNA]</scope>
</reference>
<proteinExistence type="predicted"/>
<gene>
    <name evidence="2" type="ORF">EVAR_17473_1</name>
</gene>
<keyword evidence="3" id="KW-1185">Reference proteome</keyword>
<evidence type="ECO:0000256" key="1">
    <source>
        <dbReference type="SAM" id="MobiDB-lite"/>
    </source>
</evidence>
<dbReference type="AlphaFoldDB" id="A0A4C1SGQ3"/>
<accession>A0A4C1SGQ3</accession>
<organism evidence="2 3">
    <name type="scientific">Eumeta variegata</name>
    <name type="common">Bagworm moth</name>
    <name type="synonym">Eumeta japonica</name>
    <dbReference type="NCBI Taxonomy" id="151549"/>
    <lineage>
        <taxon>Eukaryota</taxon>
        <taxon>Metazoa</taxon>
        <taxon>Ecdysozoa</taxon>
        <taxon>Arthropoda</taxon>
        <taxon>Hexapoda</taxon>
        <taxon>Insecta</taxon>
        <taxon>Pterygota</taxon>
        <taxon>Neoptera</taxon>
        <taxon>Endopterygota</taxon>
        <taxon>Lepidoptera</taxon>
        <taxon>Glossata</taxon>
        <taxon>Ditrysia</taxon>
        <taxon>Tineoidea</taxon>
        <taxon>Psychidae</taxon>
        <taxon>Oiketicinae</taxon>
        <taxon>Eumeta</taxon>
    </lineage>
</organism>
<comment type="caution">
    <text evidence="2">The sequence shown here is derived from an EMBL/GenBank/DDBJ whole genome shotgun (WGS) entry which is preliminary data.</text>
</comment>
<evidence type="ECO:0000313" key="3">
    <source>
        <dbReference type="Proteomes" id="UP000299102"/>
    </source>
</evidence>